<keyword evidence="8 14" id="KW-0808">Transferase</keyword>
<evidence type="ECO:0000256" key="8">
    <source>
        <dbReference type="ARBA" id="ARBA00022679"/>
    </source>
</evidence>
<dbReference type="RefSeq" id="WP_091404324.1">
    <property type="nucleotide sequence ID" value="NZ_FMYV01000005.1"/>
</dbReference>
<dbReference type="Pfam" id="PF00162">
    <property type="entry name" value="PGK"/>
    <property type="match status" value="1"/>
</dbReference>
<dbReference type="UniPathway" id="UPA00109">
    <property type="reaction ID" value="UER00185"/>
</dbReference>
<keyword evidence="12 14" id="KW-0324">Glycolysis</keyword>
<feature type="binding site" evidence="15">
    <location>
        <position position="574"/>
    </location>
    <ligand>
        <name>substrate</name>
    </ligand>
</feature>
<keyword evidence="9 14" id="KW-0547">Nucleotide-binding</keyword>
<dbReference type="GO" id="GO:0006094">
    <property type="term" value="P:gluconeogenesis"/>
    <property type="evidence" value="ECO:0007669"/>
    <property type="project" value="UniProtKB-UniRule"/>
</dbReference>
<dbReference type="NCBIfam" id="NF010569">
    <property type="entry name" value="PRK13962.1"/>
    <property type="match status" value="1"/>
</dbReference>
<keyword evidence="6 15" id="KW-0312">Gluconeogenesis</keyword>
<dbReference type="NCBIfam" id="TIGR00419">
    <property type="entry name" value="tim"/>
    <property type="match status" value="1"/>
</dbReference>
<dbReference type="PRINTS" id="PR00477">
    <property type="entry name" value="PHGLYCKINASE"/>
</dbReference>
<dbReference type="FunFam" id="3.20.20.70:FF:000016">
    <property type="entry name" value="Triosephosphate isomerase"/>
    <property type="match status" value="1"/>
</dbReference>
<evidence type="ECO:0000256" key="15">
    <source>
        <dbReference type="HAMAP-Rule" id="MF_00147"/>
    </source>
</evidence>
<dbReference type="Gene3D" id="3.40.50.1260">
    <property type="entry name" value="Phosphoglycerate kinase, N-terminal domain"/>
    <property type="match status" value="2"/>
</dbReference>
<comment type="subcellular location">
    <subcellularLocation>
        <location evidence="3 14 16">Cytoplasm</location>
    </subcellularLocation>
</comment>
<dbReference type="Gene3D" id="3.20.20.70">
    <property type="entry name" value="Aldolase class I"/>
    <property type="match status" value="1"/>
</dbReference>
<evidence type="ECO:0000256" key="7">
    <source>
        <dbReference type="ARBA" id="ARBA00022490"/>
    </source>
</evidence>
<comment type="subunit">
    <text evidence="15">Homodimer.</text>
</comment>
<dbReference type="InterPro" id="IPR015824">
    <property type="entry name" value="Phosphoglycerate_kinase_N"/>
</dbReference>
<gene>
    <name evidence="15" type="primary">tpiA</name>
    <name evidence="14" type="synonym">pgk</name>
    <name evidence="18" type="ORF">E4650_07940</name>
    <name evidence="17" type="ORF">SAMN04488588_1504</name>
</gene>
<evidence type="ECO:0000256" key="14">
    <source>
        <dbReference type="HAMAP-Rule" id="MF_00145"/>
    </source>
</evidence>
<comment type="function">
    <text evidence="15">Involved in the gluconeogenesis. Catalyzes stereospecifically the conversion of dihydroxyacetone phosphate (DHAP) to D-glyceraldehyde-3-phosphate (G3P).</text>
</comment>
<dbReference type="InterPro" id="IPR020861">
    <property type="entry name" value="Triosephosphate_isomerase_AS"/>
</dbReference>
<comment type="pathway">
    <text evidence="15">Carbohydrate biosynthesis; gluconeogenesis.</text>
</comment>
<dbReference type="CDD" id="cd00311">
    <property type="entry name" value="TIM"/>
    <property type="match status" value="1"/>
</dbReference>
<feature type="binding site" evidence="14">
    <location>
        <begin position="353"/>
        <end position="356"/>
    </location>
    <ligand>
        <name>ATP</name>
        <dbReference type="ChEBI" id="CHEBI:30616"/>
    </ligand>
</feature>
<feature type="binding site" evidence="14">
    <location>
        <position position="118"/>
    </location>
    <ligand>
        <name>substrate</name>
    </ligand>
</feature>
<dbReference type="InterPro" id="IPR000652">
    <property type="entry name" value="Triosephosphate_isomerase"/>
</dbReference>
<comment type="subunit">
    <text evidence="14">Monomer.</text>
</comment>
<dbReference type="PROSITE" id="PS00171">
    <property type="entry name" value="TIM_1"/>
    <property type="match status" value="1"/>
</dbReference>
<keyword evidence="7 14" id="KW-0963">Cytoplasm</keyword>
<evidence type="ECO:0000256" key="4">
    <source>
        <dbReference type="ARBA" id="ARBA00004680"/>
    </source>
</evidence>
<dbReference type="SUPFAM" id="SSF53748">
    <property type="entry name" value="Phosphoglycerate kinase"/>
    <property type="match status" value="1"/>
</dbReference>
<evidence type="ECO:0000313" key="17">
    <source>
        <dbReference type="EMBL" id="SDC62995.1"/>
    </source>
</evidence>
<evidence type="ECO:0000256" key="3">
    <source>
        <dbReference type="ARBA" id="ARBA00004496"/>
    </source>
</evidence>
<feature type="binding site" evidence="15">
    <location>
        <position position="614"/>
    </location>
    <ligand>
        <name>substrate</name>
    </ligand>
</feature>
<dbReference type="GO" id="GO:0006096">
    <property type="term" value="P:glycolytic process"/>
    <property type="evidence" value="ECO:0007669"/>
    <property type="project" value="UniProtKB-UniRule"/>
</dbReference>
<dbReference type="CDD" id="cd00318">
    <property type="entry name" value="Phosphoglycerate_kinase"/>
    <property type="match status" value="1"/>
</dbReference>
<dbReference type="GO" id="GO:0005829">
    <property type="term" value="C:cytosol"/>
    <property type="evidence" value="ECO:0007669"/>
    <property type="project" value="TreeGrafter"/>
</dbReference>
<dbReference type="InterPro" id="IPR036043">
    <property type="entry name" value="Phosphoglycerate_kinase_sf"/>
</dbReference>
<evidence type="ECO:0000256" key="16">
    <source>
        <dbReference type="RuleBase" id="RU000695"/>
    </source>
</evidence>
<dbReference type="FunFam" id="3.40.50.1260:FF:000008">
    <property type="entry name" value="Phosphoglycerate kinase"/>
    <property type="match status" value="1"/>
</dbReference>
<feature type="active site" description="Electrophile" evidence="15">
    <location>
        <position position="496"/>
    </location>
</feature>
<reference evidence="18 20" key="2">
    <citation type="submission" date="2019-04" db="EMBL/GenBank/DDBJ databases">
        <title>Draft genome sequence data and analysis of a Fermenting Bacterium, Geotoga petraea strain HO-Geo1, isolated from heavy-oil petroleum reservoir in Russia.</title>
        <authorList>
            <person name="Grouzdev D.S."/>
            <person name="Semenova E.M."/>
            <person name="Sokolova D.S."/>
            <person name="Tourova T.P."/>
            <person name="Poltaraus A.B."/>
            <person name="Nazina T.N."/>
        </authorList>
    </citation>
    <scope>NUCLEOTIDE SEQUENCE [LARGE SCALE GENOMIC DNA]</scope>
    <source>
        <strain evidence="18 20">HO-Geo1</strain>
    </source>
</reference>
<evidence type="ECO:0000313" key="19">
    <source>
        <dbReference type="Proteomes" id="UP000199322"/>
    </source>
</evidence>
<dbReference type="OrthoDB" id="9808460at2"/>
<accession>A0A1G6N792</accession>
<feature type="active site" description="Proton acceptor" evidence="15">
    <location>
        <position position="568"/>
    </location>
</feature>
<comment type="pathway">
    <text evidence="5 14 16">Carbohydrate degradation; glycolysis; pyruvate from D-glyceraldehyde 3-phosphate: step 2/5.</text>
</comment>
<keyword evidence="10 14" id="KW-0418">Kinase</keyword>
<feature type="binding site" evidence="14">
    <location>
        <position position="293"/>
    </location>
    <ligand>
        <name>ATP</name>
        <dbReference type="ChEBI" id="CHEBI:30616"/>
    </ligand>
</feature>
<feature type="binding site" evidence="15">
    <location>
        <begin position="410"/>
        <end position="412"/>
    </location>
    <ligand>
        <name>substrate</name>
    </ligand>
</feature>
<protein>
    <recommendedName>
        <fullName evidence="14 15">Multifunctional fusion protein</fullName>
    </recommendedName>
    <domain>
        <recommendedName>
            <fullName evidence="15">Triosephosphate isomerase</fullName>
            <shortName evidence="15">TIM</shortName>
            <shortName evidence="15">TPI</shortName>
            <ecNumber evidence="15">5.3.1.1</ecNumber>
        </recommendedName>
        <alternativeName>
            <fullName evidence="15">Triose-phosphate isomerase</fullName>
        </alternativeName>
    </domain>
    <domain>
        <recommendedName>
            <fullName evidence="14">Phosphoglycerate kinase</fullName>
            <ecNumber evidence="14">2.7.2.3</ecNumber>
        </recommendedName>
    </domain>
</protein>
<dbReference type="InterPro" id="IPR022896">
    <property type="entry name" value="TrioseP_Isoase_bac/euk"/>
</dbReference>
<feature type="binding site" evidence="15">
    <location>
        <begin position="635"/>
        <end position="636"/>
    </location>
    <ligand>
        <name>substrate</name>
    </ligand>
</feature>
<dbReference type="GO" id="GO:0004807">
    <property type="term" value="F:triose-phosphate isomerase activity"/>
    <property type="evidence" value="ECO:0007669"/>
    <property type="project" value="UniProtKB-UniRule"/>
</dbReference>
<comment type="similarity">
    <text evidence="14">Belongs to the phosphoglycerate kinase family.</text>
</comment>
<evidence type="ECO:0000256" key="13">
    <source>
        <dbReference type="ARBA" id="ARBA00023235"/>
    </source>
</evidence>
<dbReference type="EC" id="2.7.2.3" evidence="14"/>
<dbReference type="EMBL" id="FMYV01000005">
    <property type="protein sequence ID" value="SDC62995.1"/>
    <property type="molecule type" value="Genomic_DNA"/>
</dbReference>
<evidence type="ECO:0000256" key="10">
    <source>
        <dbReference type="ARBA" id="ARBA00022777"/>
    </source>
</evidence>
<dbReference type="Proteomes" id="UP000297288">
    <property type="component" value="Unassembled WGS sequence"/>
</dbReference>
<dbReference type="SUPFAM" id="SSF51351">
    <property type="entry name" value="Triosephosphate isomerase (TIM)"/>
    <property type="match status" value="1"/>
</dbReference>
<dbReference type="AlphaFoldDB" id="A0A1G6N792"/>
<evidence type="ECO:0000256" key="12">
    <source>
        <dbReference type="ARBA" id="ARBA00023152"/>
    </source>
</evidence>
<proteinExistence type="inferred from homology"/>
<reference evidence="17 19" key="1">
    <citation type="submission" date="2016-10" db="EMBL/GenBank/DDBJ databases">
        <authorList>
            <person name="de Groot N.N."/>
        </authorList>
    </citation>
    <scope>NUCLEOTIDE SEQUENCE [LARGE SCALE GENOMIC DNA]</scope>
    <source>
        <strain evidence="17 19">WG14</strain>
    </source>
</reference>
<comment type="catalytic activity">
    <reaction evidence="2 14">
        <text>(2R)-3-phosphoglycerate + ATP = (2R)-3-phospho-glyceroyl phosphate + ADP</text>
        <dbReference type="Rhea" id="RHEA:14801"/>
        <dbReference type="ChEBI" id="CHEBI:30616"/>
        <dbReference type="ChEBI" id="CHEBI:57604"/>
        <dbReference type="ChEBI" id="CHEBI:58272"/>
        <dbReference type="ChEBI" id="CHEBI:456216"/>
        <dbReference type="EC" id="2.7.2.3"/>
    </reaction>
</comment>
<comment type="similarity">
    <text evidence="15">Belongs to the triosephosphate isomerase family.</text>
</comment>
<comment type="pathway">
    <text evidence="4 15">Carbohydrate degradation; glycolysis; D-glyceraldehyde 3-phosphate from glycerone phosphate: step 1/1.</text>
</comment>
<evidence type="ECO:0000256" key="9">
    <source>
        <dbReference type="ARBA" id="ARBA00022741"/>
    </source>
</evidence>
<keyword evidence="19" id="KW-1185">Reference proteome</keyword>
<dbReference type="GO" id="GO:0004618">
    <property type="term" value="F:phosphoglycerate kinase activity"/>
    <property type="evidence" value="ECO:0007669"/>
    <property type="project" value="UniProtKB-UniRule"/>
</dbReference>
<evidence type="ECO:0000313" key="20">
    <source>
        <dbReference type="Proteomes" id="UP000297288"/>
    </source>
</evidence>
<feature type="binding site" evidence="14">
    <location>
        <position position="36"/>
    </location>
    <ligand>
        <name>substrate</name>
    </ligand>
</feature>
<dbReference type="InterPro" id="IPR035990">
    <property type="entry name" value="TIM_sf"/>
</dbReference>
<feature type="binding site" evidence="14">
    <location>
        <begin position="21"/>
        <end position="23"/>
    </location>
    <ligand>
        <name>substrate</name>
    </ligand>
</feature>
<evidence type="ECO:0000313" key="18">
    <source>
        <dbReference type="EMBL" id="TGG87228.1"/>
    </source>
</evidence>
<dbReference type="PANTHER" id="PTHR11406">
    <property type="entry name" value="PHOSPHOGLYCERATE KINASE"/>
    <property type="match status" value="1"/>
</dbReference>
<organism evidence="17 19">
    <name type="scientific">Geotoga petraea</name>
    <dbReference type="NCBI Taxonomy" id="28234"/>
    <lineage>
        <taxon>Bacteria</taxon>
        <taxon>Thermotogati</taxon>
        <taxon>Thermotogota</taxon>
        <taxon>Thermotogae</taxon>
        <taxon>Petrotogales</taxon>
        <taxon>Petrotogaceae</taxon>
        <taxon>Geotoga</taxon>
    </lineage>
</organism>
<keyword evidence="11 14" id="KW-0067">ATP-binding</keyword>
<dbReference type="InterPro" id="IPR001576">
    <property type="entry name" value="Phosphoglycerate_kinase"/>
</dbReference>
<evidence type="ECO:0000256" key="6">
    <source>
        <dbReference type="ARBA" id="ARBA00022432"/>
    </source>
</evidence>
<feature type="binding site" evidence="14">
    <location>
        <position position="324"/>
    </location>
    <ligand>
        <name>ATP</name>
        <dbReference type="ChEBI" id="CHEBI:30616"/>
    </ligand>
</feature>
<evidence type="ECO:0000256" key="1">
    <source>
        <dbReference type="ARBA" id="ARBA00000474"/>
    </source>
</evidence>
<dbReference type="HAMAP" id="MF_00147_B">
    <property type="entry name" value="TIM_B"/>
    <property type="match status" value="1"/>
</dbReference>
<sequence>MSKMTIKDIDLKDKKVIMRVDFNVPIKDGKITDETRIKAAIPSINYVLEKGAKVILLSHLGRPKGERTPEFSLKPVAERLNEIIDNEVKFVDDTRGEKVDKAVESLKSGEILVLENTRFEKGEKKNDEELSNYWASLADIHVNDAFGTAHRAHASNVGIASVIPSVAGFLMEKEIKFIGGVTENPEKPYAVILGGAKVSDKIGVIKNLMNEANKIFIGGAMMFTFLKALDKKIGSSKFEEDKIDLAKELIKEAKEKNVELILPTDAVVAQKLETGVEKKIVSIDDGIEEGWMGLDIGPKTLELFKNELSNMKTIVWNGPMGVFEIDDFAEGTKQVAQLIADLTDKGTTSIIGGGDSAAAAEKFGLAQKFSHVSTGGGASLEYLEGNELPGIKSIANKKRLGERNFILAGNWKMNKTNTEASAFVNKLVGQIGNENKFEIILGVPYTALDRVADITRSSKIKVAAENMYFEDSGAFTGEISAKMLKDINTEYVILGHSERRNIFKETDEEINKKVKKALSNELKVILCVGELLEEREDGLTLNVVERQIKKGLKGVTKEDMSNVVIAYEPVWAIGTGKVATPKQAQDTHESIRRLISEIYDQDVANSTSILYGGSVKPENIFGLFSKPDIDGGLVGGASLKEDFIELANIMRDIIV</sequence>
<dbReference type="UniPathway" id="UPA00138"/>
<dbReference type="GO" id="GO:0043531">
    <property type="term" value="F:ADP binding"/>
    <property type="evidence" value="ECO:0007669"/>
    <property type="project" value="TreeGrafter"/>
</dbReference>
<feature type="binding site" evidence="14">
    <location>
        <position position="201"/>
    </location>
    <ligand>
        <name>ATP</name>
        <dbReference type="ChEBI" id="CHEBI:30616"/>
    </ligand>
</feature>
<dbReference type="EMBL" id="SRME01000005">
    <property type="protein sequence ID" value="TGG87228.1"/>
    <property type="molecule type" value="Genomic_DNA"/>
</dbReference>
<evidence type="ECO:0000256" key="2">
    <source>
        <dbReference type="ARBA" id="ARBA00000642"/>
    </source>
</evidence>
<feature type="binding site" evidence="14">
    <location>
        <position position="151"/>
    </location>
    <ligand>
        <name>substrate</name>
    </ligand>
</feature>
<dbReference type="HAMAP" id="MF_00145">
    <property type="entry name" value="Phosphoglyc_kinase"/>
    <property type="match status" value="1"/>
</dbReference>
<comment type="catalytic activity">
    <reaction evidence="1 15">
        <text>D-glyceraldehyde 3-phosphate = dihydroxyacetone phosphate</text>
        <dbReference type="Rhea" id="RHEA:18585"/>
        <dbReference type="ChEBI" id="CHEBI:57642"/>
        <dbReference type="ChEBI" id="CHEBI:59776"/>
        <dbReference type="EC" id="5.3.1.1"/>
    </reaction>
</comment>
<evidence type="ECO:0000256" key="5">
    <source>
        <dbReference type="ARBA" id="ARBA00004838"/>
    </source>
</evidence>
<keyword evidence="13 15" id="KW-0413">Isomerase</keyword>
<dbReference type="Proteomes" id="UP000199322">
    <property type="component" value="Unassembled WGS sequence"/>
</dbReference>
<name>A0A1G6N792_9BACT</name>
<dbReference type="GO" id="GO:0005524">
    <property type="term" value="F:ATP binding"/>
    <property type="evidence" value="ECO:0007669"/>
    <property type="project" value="UniProtKB-KW"/>
</dbReference>
<feature type="binding site" evidence="14">
    <location>
        <begin position="59"/>
        <end position="62"/>
    </location>
    <ligand>
        <name>substrate</name>
    </ligand>
</feature>
<dbReference type="InterPro" id="IPR013785">
    <property type="entry name" value="Aldolase_TIM"/>
</dbReference>
<dbReference type="EC" id="5.3.1.1" evidence="15"/>
<dbReference type="FunFam" id="3.40.50.1260:FF:000007">
    <property type="entry name" value="Phosphoglycerate kinase"/>
    <property type="match status" value="1"/>
</dbReference>
<dbReference type="Pfam" id="PF00121">
    <property type="entry name" value="TIM"/>
    <property type="match status" value="1"/>
</dbReference>
<dbReference type="PANTHER" id="PTHR11406:SF23">
    <property type="entry name" value="PHOSPHOGLYCERATE KINASE 1, CHLOROPLASTIC-RELATED"/>
    <property type="match status" value="1"/>
</dbReference>
<dbReference type="PROSITE" id="PS51440">
    <property type="entry name" value="TIM_2"/>
    <property type="match status" value="1"/>
</dbReference>
<dbReference type="PROSITE" id="PS00111">
    <property type="entry name" value="PGLYCERATE_KINASE"/>
    <property type="match status" value="1"/>
</dbReference>
<dbReference type="InterPro" id="IPR015911">
    <property type="entry name" value="Phosphoglycerate_kinase_CS"/>
</dbReference>
<dbReference type="STRING" id="28234.SAMN04488588_1504"/>
<evidence type="ECO:0000256" key="11">
    <source>
        <dbReference type="ARBA" id="ARBA00022840"/>
    </source>
</evidence>